<evidence type="ECO:0000313" key="2">
    <source>
        <dbReference type="Proteomes" id="UP000479710"/>
    </source>
</evidence>
<proteinExistence type="predicted"/>
<name>A0A6G1D679_9ORYZ</name>
<protein>
    <submittedName>
        <fullName evidence="1">Uncharacterized protein</fullName>
    </submittedName>
</protein>
<keyword evidence="2" id="KW-1185">Reference proteome</keyword>
<organism evidence="1 2">
    <name type="scientific">Oryza meyeriana var. granulata</name>
    <dbReference type="NCBI Taxonomy" id="110450"/>
    <lineage>
        <taxon>Eukaryota</taxon>
        <taxon>Viridiplantae</taxon>
        <taxon>Streptophyta</taxon>
        <taxon>Embryophyta</taxon>
        <taxon>Tracheophyta</taxon>
        <taxon>Spermatophyta</taxon>
        <taxon>Magnoliopsida</taxon>
        <taxon>Liliopsida</taxon>
        <taxon>Poales</taxon>
        <taxon>Poaceae</taxon>
        <taxon>BOP clade</taxon>
        <taxon>Oryzoideae</taxon>
        <taxon>Oryzeae</taxon>
        <taxon>Oryzinae</taxon>
        <taxon>Oryza</taxon>
        <taxon>Oryza meyeriana</taxon>
    </lineage>
</organism>
<reference evidence="1 2" key="1">
    <citation type="submission" date="2019-11" db="EMBL/GenBank/DDBJ databases">
        <title>Whole genome sequence of Oryza granulata.</title>
        <authorList>
            <person name="Li W."/>
        </authorList>
    </citation>
    <scope>NUCLEOTIDE SEQUENCE [LARGE SCALE GENOMIC DNA]</scope>
    <source>
        <strain evidence="2">cv. Menghai</strain>
        <tissue evidence="1">Leaf</tissue>
    </source>
</reference>
<evidence type="ECO:0000313" key="1">
    <source>
        <dbReference type="EMBL" id="KAF0907920.1"/>
    </source>
</evidence>
<comment type="caution">
    <text evidence="1">The sequence shown here is derived from an EMBL/GenBank/DDBJ whole genome shotgun (WGS) entry which is preliminary data.</text>
</comment>
<dbReference type="EMBL" id="SPHZ02000007">
    <property type="protein sequence ID" value="KAF0907920.1"/>
    <property type="molecule type" value="Genomic_DNA"/>
</dbReference>
<dbReference type="AlphaFoldDB" id="A0A6G1D679"/>
<dbReference type="Proteomes" id="UP000479710">
    <property type="component" value="Unassembled WGS sequence"/>
</dbReference>
<sequence length="92" mass="10637">MEDVIYHNGDFHFLAIWNLLVCTSTLHQGQGELQVRHERREFLRPDSVLADHCFDTAARYLVESRGQMLMVMRSHANNDNLPGLLPLEFSVL</sequence>
<accession>A0A6G1D679</accession>
<gene>
    <name evidence="1" type="ORF">E2562_022308</name>
</gene>
<dbReference type="OrthoDB" id="642536at2759"/>